<accession>A0ABS7V7D6</accession>
<keyword evidence="1" id="KW-0175">Coiled coil</keyword>
<evidence type="ECO:0000256" key="2">
    <source>
        <dbReference type="SAM" id="Phobius"/>
    </source>
</evidence>
<keyword evidence="2" id="KW-0472">Membrane</keyword>
<evidence type="ECO:0000313" key="3">
    <source>
        <dbReference type="EMBL" id="MBZ6065304.1"/>
    </source>
</evidence>
<dbReference type="RefSeq" id="WP_224162203.1">
    <property type="nucleotide sequence ID" value="NZ_JAIRBT010000004.1"/>
</dbReference>
<evidence type="ECO:0000313" key="4">
    <source>
        <dbReference type="Proteomes" id="UP000774958"/>
    </source>
</evidence>
<keyword evidence="2" id="KW-1133">Transmembrane helix</keyword>
<name>A0ABS7V7D6_9GAMM</name>
<dbReference type="EMBL" id="JAIRBT010000004">
    <property type="protein sequence ID" value="MBZ6065304.1"/>
    <property type="molecule type" value="Genomic_DNA"/>
</dbReference>
<keyword evidence="2" id="KW-0812">Transmembrane</keyword>
<keyword evidence="4" id="KW-1185">Reference proteome</keyword>
<evidence type="ECO:0000256" key="1">
    <source>
        <dbReference type="SAM" id="Coils"/>
    </source>
</evidence>
<reference evidence="3 4" key="1">
    <citation type="submission" date="2021-09" db="EMBL/GenBank/DDBJ databases">
        <title>Aeromonas schubertii isolated from Asian sea bass.</title>
        <authorList>
            <person name="Pinpimai K."/>
        </authorList>
    </citation>
    <scope>NUCLEOTIDE SEQUENCE [LARGE SCALE GENOMIC DNA]</scope>
    <source>
        <strain evidence="3 4">CHULA2021a</strain>
    </source>
</reference>
<gene>
    <name evidence="3" type="ORF">LA374_03630</name>
</gene>
<dbReference type="Proteomes" id="UP000774958">
    <property type="component" value="Unassembled WGS sequence"/>
</dbReference>
<sequence>MKKRYIVLGVVGFGIFYISRPWLPMLYFWGDSIEVEINTPAHLVPSVGGDYTSSSCQSLSMSSGNWVDGRRVGDAKLEKISDTLYRAKVYYKDLGPCNWHLRSVGWSLDYKNAGAVLTDAVGASGGGNTVVIGTDSYFDDSDRNSPLYSESAVFTISQTLVPSVLLHPWRKDYSFYMRNKDHRIDTCYYNPYKSGGDAKIIYNVTVDESSLKGLTADEAYRIQEERLARERKEKVEQEAAENRRIQAIIDENRRQREEREALEAKNKSSQ</sequence>
<organism evidence="3 4">
    <name type="scientific">Aeromonas schubertii</name>
    <dbReference type="NCBI Taxonomy" id="652"/>
    <lineage>
        <taxon>Bacteria</taxon>
        <taxon>Pseudomonadati</taxon>
        <taxon>Pseudomonadota</taxon>
        <taxon>Gammaproteobacteria</taxon>
        <taxon>Aeromonadales</taxon>
        <taxon>Aeromonadaceae</taxon>
        <taxon>Aeromonas</taxon>
    </lineage>
</organism>
<feature type="coiled-coil region" evidence="1">
    <location>
        <begin position="220"/>
        <end position="265"/>
    </location>
</feature>
<feature type="transmembrane region" description="Helical" evidence="2">
    <location>
        <begin position="7"/>
        <end position="29"/>
    </location>
</feature>
<comment type="caution">
    <text evidence="3">The sequence shown here is derived from an EMBL/GenBank/DDBJ whole genome shotgun (WGS) entry which is preliminary data.</text>
</comment>
<protein>
    <submittedName>
        <fullName evidence="3">Uncharacterized protein</fullName>
    </submittedName>
</protein>
<proteinExistence type="predicted"/>